<name>A0A8X8GDK6_ACIGI</name>
<sequence length="1659" mass="182915">MRIILSFVLSLLSSILYAGPIDWSVAMTSFPSDQSVGDTGQEKTPNGYVDLMSGNLVYDVPEVTLKGERGLNFTLSRSYGKVNNGFRSMGNWELESPRLVMMTGASTKLKGDGGAGICIANGDAKTGNNNFGNPIYDTNIIDSGYKNETREDFLSLANANYFKNLAYAIAVSTAAQRNVDPRSNENVGLAFQIDTRIPYNPLGGIPGMNTTVPAALQAYSNLLLSENKKDNEAVINALVTNLNISLFMYKTALENNKIIKVSIRTNYGVKEIYKNSNSYDVFAKELVENFSSSLLGMQNIDISFYIKGSNSAVVLKDGNGRPVNMAGFITSVNTNAYANTLLALLEKKWNGYGVVDSTKWEYSKFYSSKADFSLYSQVDSRQRPITLYLPGQKNITFYPIKSNVAGYPQSARYISQDNWFISCENGGNDFRVRAPNGTNYLFPSQNRENQTGFPTVFASQYIAGRVSIYASKVENQFGESYLMNYHKMENTNQTYQGYNNSSKLFLESIKHQLDGKDISANDEVVLSYAKYKNGSIVTENKNNFSNFEGDVVLTKINRYINNKYLVWKAYVYYQGSRSNYLNNDTIPGSTNTVSQVQNKQAASVYLRTVGDVSGDAITYDYGGPYRIVGNHPKSVNGVTSQGYMWFYSDLTGIKYFKGSSNGLVNAKSVGWSYYLFNESRPGFVETKSFKVNSSSYTGVDINPLQIIYNYGRNKDNKEQTTTVTTKDNTTGLSKVYVYVMNAFEGGSAESFQHGLLKKVTIDARTESYNWTTLNPIGQKPKTTSDNYTDYEDVLFVRLYFKTINHHGTYSTIYSNFDQYGNPQVTEFTGLNGSRSISLPVTYIAYFNADPTNASVNDGNLPWIIGLPREKASGYYTTQSLEYDAQGAIKKESKEGRISKFKYETVSFSSCLGNLTDFAWSKFANCFSSYVAGDKHTGLPIEVDVGNGQQITQYSAYKKGIPANIRLANGGLETNVIDDFGNIIFHTDADGVRSQNQYDDAGRLKIETPVIGLSYTTIDYNGLNIVRTMQNGASYNKTEKYNGDGLLIYSAANTSNKTVVNSSKYDAFGNVIFSSNPSTGGTSEGVSTSYDVFDRPKTVIDNGVTVNYCYQSCGGRNGAIALTTDAYGVTETDYLAAGDFSANLKTLVSRKGGDGSVFTTSTEYNLGLLKPTFAASGASTQSYTYNSNGTLATEKDNSINGQKGYGYDATGRIKTISHQDGSVETIEYYPINDLIRSRAWRGITTNYGYSLAGRLNSTNNANTSQGYGRDGFGRVVTLTQNINSNNANYGYTTTFGYNNLNQVVSIIYPNGKSVNLSDQNALGEVYSIPNVIQGLNYNILSQLTSVQANADVAWTYSYSNNGLPTGVSSTSLNKCVLNIGYGYDALNRINRMSDHCGATYNATIDRFGTGLMKQVELDQARYQYLYNNDDISSVNITSKSQIVAPASYTYNYVNGTSRLANVSGSAYSFSYDAMGNVTNDGIRALDYDAYYRISKNGNESYIYNTDGLRVRAVRDDGITDYIYDSAGNLVYDINHQSGYSKAYVYVAGKLVATLERYPDTNSKGFDLMNDFEGAEFGINSLLESYVDSDDDGLPDYIERFIGSDPNNPDSDGDGHKDGYEYKLLGAKGVLDPLIQPSEPDPDEDMAAWLPAILDMILEDD</sequence>
<evidence type="ECO:0000313" key="1">
    <source>
        <dbReference type="EMBL" id="MCF0265304.1"/>
    </source>
</evidence>
<comment type="caution">
    <text evidence="1">The sequence shown here is derived from an EMBL/GenBank/DDBJ whole genome shotgun (WGS) entry which is preliminary data.</text>
</comment>
<dbReference type="Proteomes" id="UP000887320">
    <property type="component" value="Unassembled WGS sequence"/>
</dbReference>
<proteinExistence type="predicted"/>
<dbReference type="EMBL" id="JAHWXT010000004">
    <property type="protein sequence ID" value="MCF0265304.1"/>
    <property type="molecule type" value="Genomic_DNA"/>
</dbReference>
<gene>
    <name evidence="1" type="ORF">KW868_12670</name>
</gene>
<dbReference type="Gene3D" id="2.180.10.10">
    <property type="entry name" value="RHS repeat-associated core"/>
    <property type="match status" value="2"/>
</dbReference>
<protein>
    <submittedName>
        <fullName evidence="1">RHS repeat protein</fullName>
    </submittedName>
</protein>
<organism evidence="1 2">
    <name type="scientific">Acinetobacter guillouiae</name>
    <name type="common">Acinetobacter genomosp. 11</name>
    <dbReference type="NCBI Taxonomy" id="106649"/>
    <lineage>
        <taxon>Bacteria</taxon>
        <taxon>Pseudomonadati</taxon>
        <taxon>Pseudomonadota</taxon>
        <taxon>Gammaproteobacteria</taxon>
        <taxon>Moraxellales</taxon>
        <taxon>Moraxellaceae</taxon>
        <taxon>Acinetobacter</taxon>
    </lineage>
</organism>
<accession>A0A8X8GDK6</accession>
<reference evidence="1" key="1">
    <citation type="submission" date="2021-07" db="EMBL/GenBank/DDBJ databases">
        <authorList>
            <person name="Fernandez M."/>
            <person name="Pereira P."/>
            <person name="Torres Tejerizo G.A."/>
            <person name="Gonzalez P."/>
            <person name="Agostini E."/>
        </authorList>
    </citation>
    <scope>NUCLEOTIDE SEQUENCE</scope>
    <source>
        <strain evidence="1">SFC 500-1A</strain>
    </source>
</reference>
<dbReference type="RefSeq" id="WP_234623538.1">
    <property type="nucleotide sequence ID" value="NZ_JAHWXT010000004.1"/>
</dbReference>
<evidence type="ECO:0000313" key="2">
    <source>
        <dbReference type="Proteomes" id="UP000887320"/>
    </source>
</evidence>